<feature type="compositionally biased region" description="Low complexity" evidence="1">
    <location>
        <begin position="649"/>
        <end position="667"/>
    </location>
</feature>
<feature type="compositionally biased region" description="Low complexity" evidence="1">
    <location>
        <begin position="677"/>
        <end position="696"/>
    </location>
</feature>
<evidence type="ECO:0000256" key="1">
    <source>
        <dbReference type="SAM" id="MobiDB-lite"/>
    </source>
</evidence>
<proteinExistence type="predicted"/>
<protein>
    <submittedName>
        <fullName evidence="2">Uncharacterized protein</fullName>
    </submittedName>
</protein>
<dbReference type="AlphaFoldDB" id="A0A815W1W2"/>
<evidence type="ECO:0000313" key="2">
    <source>
        <dbReference type="EMBL" id="CAF1537900.1"/>
    </source>
</evidence>
<dbReference type="Proteomes" id="UP000681722">
    <property type="component" value="Unassembled WGS sequence"/>
</dbReference>
<name>A0A815W1W2_9BILA</name>
<organism evidence="2 4">
    <name type="scientific">Didymodactylos carnosus</name>
    <dbReference type="NCBI Taxonomy" id="1234261"/>
    <lineage>
        <taxon>Eukaryota</taxon>
        <taxon>Metazoa</taxon>
        <taxon>Spiralia</taxon>
        <taxon>Gnathifera</taxon>
        <taxon>Rotifera</taxon>
        <taxon>Eurotatoria</taxon>
        <taxon>Bdelloidea</taxon>
        <taxon>Philodinida</taxon>
        <taxon>Philodinidae</taxon>
        <taxon>Didymodactylos</taxon>
    </lineage>
</organism>
<dbReference type="EMBL" id="CAJOBC010091129">
    <property type="protein sequence ID" value="CAF4397925.1"/>
    <property type="molecule type" value="Genomic_DNA"/>
</dbReference>
<dbReference type="Proteomes" id="UP000663829">
    <property type="component" value="Unassembled WGS sequence"/>
</dbReference>
<feature type="compositionally biased region" description="Polar residues" evidence="1">
    <location>
        <begin position="741"/>
        <end position="760"/>
    </location>
</feature>
<comment type="caution">
    <text evidence="2">The sequence shown here is derived from an EMBL/GenBank/DDBJ whole genome shotgun (WGS) entry which is preliminary data.</text>
</comment>
<evidence type="ECO:0000313" key="3">
    <source>
        <dbReference type="EMBL" id="CAF4397925.1"/>
    </source>
</evidence>
<gene>
    <name evidence="2" type="ORF">GPM918_LOCUS38448</name>
    <name evidence="3" type="ORF">SRO942_LOCUS39275</name>
</gene>
<sequence length="947" mass="110187">MTNIEDTRDSIRLFTSYLYRKIIEHDLTADKLQFWKNRYPDHIQNISKLLNDIDITFDNLKNVVSAFEQLYALPNFTWIHSSIDIYCLICYNRDFDILKNKQEEQCDSSSIPFDNISSFIINIHDCLYKQKFHFNKLTTPLSKNTVVLQHLCSIISKTELKQDDCHTVFNQLFQLQLTNDKYKQLQTIPQLSFVYYILPFYDLRNNTFHVKQQSSIINLPSSTSLLSRVATTTSTFDTLSSCPISSSNLGSVTITSPRTIRSLPTVLNTDYKQQLPHSLPSSPQSSAIHIQENVLPSIANINRYESVSNDNLQQQHRPLSNDDNDPIELDRMDPPLSTNQQRSSTTQSPLQQSTSITSGPLPPVLTNILSPVHVPFSIFDPTFSINSATTTTSAYTTSISHLHEIRPQRLVSNKDIPFTNRRCPCSYCNTLSYSNDRRFIDTGCNTNSIDTSETVDFKVLNLKHKYDYIDKERPWFQMSTINIDQDPLTTTPRMVHSIQQTHLSSSSLSTMSSRKEDLPPEVVFRNELDRLKRYENHFAILNSHKERRSYPQTLSYMPKPSLGADDGNFLTEWNSILNHCRQQLIELTMKFINDQISVSKTKIESISCAIPHLKRFEIEGEIDKKLESFIENSWCKLIRHTINAKKSGKNSSPSSLSKNKLSLPDSSFPTINHFPPTKTTVTTTKRVYNNNNINQKNQDKKSRQSKKIHFNQNAQQVSRSTSTSLNRQQQSSDKNQQQLQTKTASVNRRQQSSGTTNSFPSRQDRSSYNRRNNNHYYNNDYSYNYPSYSFDRYRSTYYPSYYNNEYDNNNSFYYYRSSYYPRYRRLQQQYRNNRSFINNRFKLNSSNYPYYDYDNNNNSNTEHQQCNYLPSNSLGLNSINQQPPQSYSNQHSNFFQQDSKNLYQQYPQPIRYPHTAATPTVQSLAPQQYLIQPSPTYYQPQIPQTTY</sequence>
<feature type="region of interest" description="Disordered" evidence="1">
    <location>
        <begin position="645"/>
        <end position="782"/>
    </location>
</feature>
<reference evidence="2" key="1">
    <citation type="submission" date="2021-02" db="EMBL/GenBank/DDBJ databases">
        <authorList>
            <person name="Nowell W R."/>
        </authorList>
    </citation>
    <scope>NUCLEOTIDE SEQUENCE</scope>
</reference>
<evidence type="ECO:0000313" key="4">
    <source>
        <dbReference type="Proteomes" id="UP000663829"/>
    </source>
</evidence>
<feature type="compositionally biased region" description="Low complexity" evidence="1">
    <location>
        <begin position="337"/>
        <end position="358"/>
    </location>
</feature>
<dbReference type="EMBL" id="CAJNOQ010025505">
    <property type="protein sequence ID" value="CAF1537900.1"/>
    <property type="molecule type" value="Genomic_DNA"/>
</dbReference>
<feature type="compositionally biased region" description="Polar residues" evidence="1">
    <location>
        <begin position="710"/>
        <end position="727"/>
    </location>
</feature>
<feature type="region of interest" description="Disordered" evidence="1">
    <location>
        <begin position="310"/>
        <end position="359"/>
    </location>
</feature>
<feature type="compositionally biased region" description="Low complexity" evidence="1">
    <location>
        <begin position="728"/>
        <end position="740"/>
    </location>
</feature>
<feature type="compositionally biased region" description="Low complexity" evidence="1">
    <location>
        <begin position="769"/>
        <end position="782"/>
    </location>
</feature>
<accession>A0A815W1W2</accession>
<keyword evidence="4" id="KW-1185">Reference proteome</keyword>